<dbReference type="GO" id="GO:0003677">
    <property type="term" value="F:DNA binding"/>
    <property type="evidence" value="ECO:0007669"/>
    <property type="project" value="UniProtKB-KW"/>
</dbReference>
<dbReference type="AlphaFoldDB" id="W7J0S8"/>
<sequence length="789" mass="81254">MLDEPTRRLCASITAGETGPVRLAVIAPGGYGKSALLDLLATAEGAERHRRGRSAGARLLLVDDAHLLGDDDFAELAEVALDDRVGLVVAARPRPRPAGLTALLGRLRGQIALRPFDRERVRRCLAAATGAALPDAVVDLVLHQTGGIPGLVHRLAPHLRPDTATVPAGAIEDFRFDVDRLAPDTVRVLIAVQAGVGGDAELLAGLVSGPAGEAAEEARATGLLGPDGSVPPLAAAALRELVPADQRDSVLGALADLQLRRGGALLDFAGALLAAGTSGGSAAAVYAAAAEQADPALAVRLHEAAADAGHPVDEVRRAEAEALSGALDSALRRADALLATAGGERRAAAAGVAAAALAHRGQLARSAELYQWSGQGALAAIGLVGVGRLTDARAALDRAATDGPPTLLAGAVSSAARGILASVDGSGPAALSTVVRAAEMLEPVGHDVLLPDSPAALGALLALHTGAGALAEPLLERATAARVGGALLATRHRLLGAWSAMVRGDGTEATAALSEAGTPLSPRDWLFAVGLAVGTARRGSDLAALRRTWEQAYEAVVRHPVDLFTLLPLGEFAVAAARVGDRERFAPHLDQAWDLLHQLGDPPAWTTMLHWSCLHAEIIAEHPAAADDHAAALAANATAGPFHAAVASAASCWRHVLDGEVDPVTVEAAARGLHAVGLCWDAARLAGQAAIRTSDRKAMLSLLDCARMLQGQGTAGQPQEEADRVGARLSERELQVATLVVEGLTYKQIGDRLFISAKTVEHHMARMRARLGATSRSDLLSRLRTALDR</sequence>
<dbReference type="InterPro" id="IPR016032">
    <property type="entry name" value="Sig_transdc_resp-reg_C-effctor"/>
</dbReference>
<reference evidence="5 6" key="1">
    <citation type="journal article" date="2014" name="Genome Announc.">
        <title>Draft Genome Sequence of the Antitrypanosomally Active Sponge-Associated Bacterium Actinokineospora sp. Strain EG49.</title>
        <authorList>
            <person name="Harjes J."/>
            <person name="Ryu T."/>
            <person name="Abdelmohsen U.R."/>
            <person name="Moitinho-Silva L."/>
            <person name="Horn H."/>
            <person name="Ravasi T."/>
            <person name="Hentschel U."/>
        </authorList>
    </citation>
    <scope>NUCLEOTIDE SEQUENCE [LARGE SCALE GENOMIC DNA]</scope>
    <source>
        <strain evidence="5 6">EG49</strain>
    </source>
</reference>
<evidence type="ECO:0000313" key="6">
    <source>
        <dbReference type="Proteomes" id="UP000019277"/>
    </source>
</evidence>
<dbReference type="SUPFAM" id="SSF46894">
    <property type="entry name" value="C-terminal effector domain of the bipartite response regulators"/>
    <property type="match status" value="1"/>
</dbReference>
<dbReference type="Pfam" id="PF00196">
    <property type="entry name" value="GerE"/>
    <property type="match status" value="1"/>
</dbReference>
<protein>
    <submittedName>
        <fullName evidence="5">Putative TRANSCRIPTIONAL REGULATORY PROTEIN</fullName>
    </submittedName>
</protein>
<dbReference type="SMART" id="SM00421">
    <property type="entry name" value="HTH_LUXR"/>
    <property type="match status" value="1"/>
</dbReference>
<dbReference type="CDD" id="cd06170">
    <property type="entry name" value="LuxR_C_like"/>
    <property type="match status" value="1"/>
</dbReference>
<evidence type="ECO:0000259" key="4">
    <source>
        <dbReference type="PROSITE" id="PS50043"/>
    </source>
</evidence>
<dbReference type="EMBL" id="AYXG01000187">
    <property type="protein sequence ID" value="EWC59719.1"/>
    <property type="molecule type" value="Genomic_DNA"/>
</dbReference>
<comment type="caution">
    <text evidence="5">The sequence shown here is derived from an EMBL/GenBank/DDBJ whole genome shotgun (WGS) entry which is preliminary data.</text>
</comment>
<keyword evidence="2" id="KW-0238">DNA-binding</keyword>
<dbReference type="PROSITE" id="PS50043">
    <property type="entry name" value="HTH_LUXR_2"/>
    <property type="match status" value="1"/>
</dbReference>
<keyword evidence="1" id="KW-0805">Transcription regulation</keyword>
<evidence type="ECO:0000313" key="5">
    <source>
        <dbReference type="EMBL" id="EWC59719.1"/>
    </source>
</evidence>
<proteinExistence type="predicted"/>
<dbReference type="InterPro" id="IPR036388">
    <property type="entry name" value="WH-like_DNA-bd_sf"/>
</dbReference>
<dbReference type="PANTHER" id="PTHR44688">
    <property type="entry name" value="DNA-BINDING TRANSCRIPTIONAL ACTIVATOR DEVR_DOSR"/>
    <property type="match status" value="1"/>
</dbReference>
<dbReference type="PROSITE" id="PS00622">
    <property type="entry name" value="HTH_LUXR_1"/>
    <property type="match status" value="1"/>
</dbReference>
<dbReference type="PRINTS" id="PR00038">
    <property type="entry name" value="HTHLUXR"/>
</dbReference>
<evidence type="ECO:0000256" key="1">
    <source>
        <dbReference type="ARBA" id="ARBA00023015"/>
    </source>
</evidence>
<accession>W7J0S8</accession>
<evidence type="ECO:0000256" key="3">
    <source>
        <dbReference type="ARBA" id="ARBA00023163"/>
    </source>
</evidence>
<gene>
    <name evidence="5" type="ORF">UO65_4958</name>
</gene>
<feature type="domain" description="HTH luxR-type" evidence="4">
    <location>
        <begin position="722"/>
        <end position="787"/>
    </location>
</feature>
<keyword evidence="3" id="KW-0804">Transcription</keyword>
<organism evidence="5 6">
    <name type="scientific">Actinokineospora spheciospongiae</name>
    <dbReference type="NCBI Taxonomy" id="909613"/>
    <lineage>
        <taxon>Bacteria</taxon>
        <taxon>Bacillati</taxon>
        <taxon>Actinomycetota</taxon>
        <taxon>Actinomycetes</taxon>
        <taxon>Pseudonocardiales</taxon>
        <taxon>Pseudonocardiaceae</taxon>
        <taxon>Actinokineospora</taxon>
    </lineage>
</organism>
<dbReference type="PANTHER" id="PTHR44688:SF16">
    <property type="entry name" value="DNA-BINDING TRANSCRIPTIONAL ACTIVATOR DEVR_DOSR"/>
    <property type="match status" value="1"/>
</dbReference>
<dbReference type="GO" id="GO:0006355">
    <property type="term" value="P:regulation of DNA-templated transcription"/>
    <property type="evidence" value="ECO:0007669"/>
    <property type="project" value="InterPro"/>
</dbReference>
<keyword evidence="6" id="KW-1185">Reference proteome</keyword>
<evidence type="ECO:0000256" key="2">
    <source>
        <dbReference type="ARBA" id="ARBA00023125"/>
    </source>
</evidence>
<dbReference type="PATRIC" id="fig|909613.9.peg.4956"/>
<dbReference type="STRING" id="909613.UO65_4958"/>
<dbReference type="eggNOG" id="COG2197">
    <property type="taxonomic scope" value="Bacteria"/>
</dbReference>
<dbReference type="InterPro" id="IPR000792">
    <property type="entry name" value="Tscrpt_reg_LuxR_C"/>
</dbReference>
<dbReference type="Gene3D" id="1.10.10.10">
    <property type="entry name" value="Winged helix-like DNA-binding domain superfamily/Winged helix DNA-binding domain"/>
    <property type="match status" value="1"/>
</dbReference>
<name>W7J0S8_9PSEU</name>
<dbReference type="Proteomes" id="UP000019277">
    <property type="component" value="Unassembled WGS sequence"/>
</dbReference>